<dbReference type="PANTHER" id="PTHR21266">
    <property type="entry name" value="IRON-SULFUR DOMAIN CONTAINING PROTEIN"/>
    <property type="match status" value="1"/>
</dbReference>
<dbReference type="InterPro" id="IPR044043">
    <property type="entry name" value="VanA_C_cat"/>
</dbReference>
<feature type="domain" description="Rieske" evidence="10">
    <location>
        <begin position="1"/>
        <end position="58"/>
    </location>
</feature>
<evidence type="ECO:0000256" key="4">
    <source>
        <dbReference type="ARBA" id="ARBA00022723"/>
    </source>
</evidence>
<evidence type="ECO:0000259" key="10">
    <source>
        <dbReference type="PROSITE" id="PS51296"/>
    </source>
</evidence>
<proteinExistence type="predicted"/>
<reference evidence="11" key="1">
    <citation type="submission" date="2021-02" db="EMBL/GenBank/DDBJ databases">
        <title>First Annotated Genome of the Yellow-green Alga Tribonema minus.</title>
        <authorList>
            <person name="Mahan K.M."/>
        </authorList>
    </citation>
    <scope>NUCLEOTIDE SEQUENCE</scope>
    <source>
        <strain evidence="11">UTEX B ZZ1240</strain>
    </source>
</reference>
<keyword evidence="5" id="KW-1133">Transmembrane helix</keyword>
<keyword evidence="6" id="KW-0560">Oxidoreductase</keyword>
<evidence type="ECO:0000313" key="11">
    <source>
        <dbReference type="EMBL" id="KAG5187437.1"/>
    </source>
</evidence>
<gene>
    <name evidence="11" type="ORF">JKP88DRAFT_243947</name>
</gene>
<protein>
    <recommendedName>
        <fullName evidence="10">Rieske domain-containing protein</fullName>
    </recommendedName>
</protein>
<dbReference type="GO" id="GO:0016491">
    <property type="term" value="F:oxidoreductase activity"/>
    <property type="evidence" value="ECO:0007669"/>
    <property type="project" value="UniProtKB-KW"/>
</dbReference>
<dbReference type="GO" id="GO:0016020">
    <property type="term" value="C:membrane"/>
    <property type="evidence" value="ECO:0007669"/>
    <property type="project" value="UniProtKB-SubCell"/>
</dbReference>
<dbReference type="OrthoDB" id="426882at2759"/>
<comment type="subcellular location">
    <subcellularLocation>
        <location evidence="1">Membrane</location>
    </subcellularLocation>
</comment>
<evidence type="ECO:0000256" key="2">
    <source>
        <dbReference type="ARBA" id="ARBA00022692"/>
    </source>
</evidence>
<dbReference type="PANTHER" id="PTHR21266:SF32">
    <property type="entry name" value="CHOLESTEROL 7-DESATURASE NVD"/>
    <property type="match status" value="1"/>
</dbReference>
<sequence length="262" mass="29475">MSFADATVSAPGNIRCGYHGFEFNLLNNGTIDQGLGCSTGCSSLKMLPVRDLHGLIWISPDGDESIEPVTLPPEHFCEGFKTITGTTRIKCTAEQFLENVVDSIHLPLVHAFGNREDPVPHNYTAARVSKHEGLATFKYRTSKTSMFAYLAKNSTFLDVRNEYRLPATVATTVTSGNGDVKVVRAHARQDGDSTVVYWHLTRNFLTHPWFDPLAKFIFMATLEEDAVVLRKCDPRYQKGLFHSRYDALQVMRRHALRALLRR</sequence>
<dbReference type="SUPFAM" id="SSF50022">
    <property type="entry name" value="ISP domain"/>
    <property type="match status" value="1"/>
</dbReference>
<dbReference type="InterPro" id="IPR017941">
    <property type="entry name" value="Rieske_2Fe-2S"/>
</dbReference>
<keyword evidence="3" id="KW-0001">2Fe-2S</keyword>
<organism evidence="11 12">
    <name type="scientific">Tribonema minus</name>
    <dbReference type="NCBI Taxonomy" id="303371"/>
    <lineage>
        <taxon>Eukaryota</taxon>
        <taxon>Sar</taxon>
        <taxon>Stramenopiles</taxon>
        <taxon>Ochrophyta</taxon>
        <taxon>PX clade</taxon>
        <taxon>Xanthophyceae</taxon>
        <taxon>Tribonematales</taxon>
        <taxon>Tribonemataceae</taxon>
        <taxon>Tribonema</taxon>
    </lineage>
</organism>
<evidence type="ECO:0000256" key="9">
    <source>
        <dbReference type="ARBA" id="ARBA00023136"/>
    </source>
</evidence>
<evidence type="ECO:0000256" key="6">
    <source>
        <dbReference type="ARBA" id="ARBA00023002"/>
    </source>
</evidence>
<evidence type="ECO:0000256" key="1">
    <source>
        <dbReference type="ARBA" id="ARBA00004370"/>
    </source>
</evidence>
<comment type="caution">
    <text evidence="11">The sequence shown here is derived from an EMBL/GenBank/DDBJ whole genome shotgun (WGS) entry which is preliminary data.</text>
</comment>
<dbReference type="Proteomes" id="UP000664859">
    <property type="component" value="Unassembled WGS sequence"/>
</dbReference>
<evidence type="ECO:0000256" key="5">
    <source>
        <dbReference type="ARBA" id="ARBA00022989"/>
    </source>
</evidence>
<evidence type="ECO:0000256" key="8">
    <source>
        <dbReference type="ARBA" id="ARBA00023014"/>
    </source>
</evidence>
<evidence type="ECO:0000313" key="12">
    <source>
        <dbReference type="Proteomes" id="UP000664859"/>
    </source>
</evidence>
<keyword evidence="4" id="KW-0479">Metal-binding</keyword>
<dbReference type="Gene3D" id="2.102.10.10">
    <property type="entry name" value="Rieske [2Fe-2S] iron-sulphur domain"/>
    <property type="match status" value="1"/>
</dbReference>
<dbReference type="InterPro" id="IPR050584">
    <property type="entry name" value="Cholesterol_7-desaturase"/>
</dbReference>
<dbReference type="PROSITE" id="PS51296">
    <property type="entry name" value="RIESKE"/>
    <property type="match status" value="1"/>
</dbReference>
<evidence type="ECO:0000256" key="7">
    <source>
        <dbReference type="ARBA" id="ARBA00023004"/>
    </source>
</evidence>
<evidence type="ECO:0000256" key="3">
    <source>
        <dbReference type="ARBA" id="ARBA00022714"/>
    </source>
</evidence>
<dbReference type="Pfam" id="PF19112">
    <property type="entry name" value="VanA_C"/>
    <property type="match status" value="1"/>
</dbReference>
<dbReference type="GO" id="GO:0046872">
    <property type="term" value="F:metal ion binding"/>
    <property type="evidence" value="ECO:0007669"/>
    <property type="project" value="UniProtKB-KW"/>
</dbReference>
<dbReference type="SUPFAM" id="SSF55961">
    <property type="entry name" value="Bet v1-like"/>
    <property type="match status" value="1"/>
</dbReference>
<keyword evidence="8" id="KW-0411">Iron-sulfur</keyword>
<keyword evidence="12" id="KW-1185">Reference proteome</keyword>
<dbReference type="GO" id="GO:0005737">
    <property type="term" value="C:cytoplasm"/>
    <property type="evidence" value="ECO:0007669"/>
    <property type="project" value="TreeGrafter"/>
</dbReference>
<dbReference type="GO" id="GO:0051537">
    <property type="term" value="F:2 iron, 2 sulfur cluster binding"/>
    <property type="evidence" value="ECO:0007669"/>
    <property type="project" value="UniProtKB-KW"/>
</dbReference>
<keyword evidence="2" id="KW-0812">Transmembrane</keyword>
<accession>A0A836CIN5</accession>
<keyword evidence="7" id="KW-0408">Iron</keyword>
<dbReference type="InterPro" id="IPR036922">
    <property type="entry name" value="Rieske_2Fe-2S_sf"/>
</dbReference>
<dbReference type="AlphaFoldDB" id="A0A836CIN5"/>
<name>A0A836CIN5_9STRA</name>
<dbReference type="EMBL" id="JAFCMP010000090">
    <property type="protein sequence ID" value="KAG5187437.1"/>
    <property type="molecule type" value="Genomic_DNA"/>
</dbReference>
<dbReference type="Gene3D" id="3.90.380.10">
    <property type="entry name" value="Naphthalene 1,2-dioxygenase Alpha Subunit, Chain A, domain 1"/>
    <property type="match status" value="1"/>
</dbReference>
<keyword evidence="9" id="KW-0472">Membrane</keyword>